<dbReference type="Proteomes" id="UP000254291">
    <property type="component" value="Unassembled WGS sequence"/>
</dbReference>
<name>A0A378SME9_9MYCO</name>
<evidence type="ECO:0000313" key="2">
    <source>
        <dbReference type="EMBL" id="STZ43979.1"/>
    </source>
</evidence>
<reference evidence="2 3" key="1">
    <citation type="submission" date="2018-06" db="EMBL/GenBank/DDBJ databases">
        <authorList>
            <consortium name="Pathogen Informatics"/>
            <person name="Doyle S."/>
        </authorList>
    </citation>
    <scope>NUCLEOTIDE SEQUENCE [LARGE SCALE GENOMIC DNA]</scope>
    <source>
        <strain evidence="2 3">NCTC10742</strain>
    </source>
</reference>
<dbReference type="RefSeq" id="WP_235660423.1">
    <property type="nucleotide sequence ID" value="NZ_JACKST010000135.1"/>
</dbReference>
<dbReference type="AlphaFoldDB" id="A0A378SME9"/>
<evidence type="ECO:0000256" key="1">
    <source>
        <dbReference type="SAM" id="Coils"/>
    </source>
</evidence>
<proteinExistence type="predicted"/>
<gene>
    <name evidence="2" type="ORF">NCTC10742_03209</name>
</gene>
<accession>A0A378SME9</accession>
<feature type="coiled-coil region" evidence="1">
    <location>
        <begin position="220"/>
        <end position="247"/>
    </location>
</feature>
<keyword evidence="1" id="KW-0175">Coiled coil</keyword>
<dbReference type="EMBL" id="UGQM01000001">
    <property type="protein sequence ID" value="STZ43979.1"/>
    <property type="molecule type" value="Genomic_DNA"/>
</dbReference>
<protein>
    <submittedName>
        <fullName evidence="2">Uncharacterized protein</fullName>
    </submittedName>
</protein>
<feature type="coiled-coil region" evidence="1">
    <location>
        <begin position="131"/>
        <end position="158"/>
    </location>
</feature>
<organism evidence="2 3">
    <name type="scientific">Mycolicibacterium gilvum</name>
    <dbReference type="NCBI Taxonomy" id="1804"/>
    <lineage>
        <taxon>Bacteria</taxon>
        <taxon>Bacillati</taxon>
        <taxon>Actinomycetota</taxon>
        <taxon>Actinomycetes</taxon>
        <taxon>Mycobacteriales</taxon>
        <taxon>Mycobacteriaceae</taxon>
        <taxon>Mycolicibacterium</taxon>
    </lineage>
</organism>
<evidence type="ECO:0000313" key="3">
    <source>
        <dbReference type="Proteomes" id="UP000254291"/>
    </source>
</evidence>
<sequence>MVVPGKFAAQVGGGLLKSMESTSGSGYYSALVGSSGIAGHAKYVPVAGAGVATLAAPLMLAAVAAGISMHAERQREQAIANITRLLKKLHEDALKSERANLNACLSVVENAPAILLDQGEIGFTLGMDSTVKDILNAMAQAKERVERWQEALDHWGDRPVEISALQRTFSGIDHEGGQFRTHLELADLAVALGKQLTVLQAVEHAQKNPSNAFERFVARLKAQQEDVIKLESNLAEVRRKLGRLQLDRSHGVRSIYMHMDDVDHLLRASRRLREFGEGLETSDRQPDVAIEIARNADGSVVVFPALTA</sequence>